<dbReference type="Proteomes" id="UP001363151">
    <property type="component" value="Unassembled WGS sequence"/>
</dbReference>
<dbReference type="Gene3D" id="3.10.50.40">
    <property type="match status" value="1"/>
</dbReference>
<gene>
    <name evidence="10" type="ORF">SO694_00032350</name>
</gene>
<comment type="caution">
    <text evidence="10">The sequence shown here is derived from an EMBL/GenBank/DDBJ whole genome shotgun (WGS) entry which is preliminary data.</text>
</comment>
<evidence type="ECO:0000259" key="9">
    <source>
        <dbReference type="PROSITE" id="PS50059"/>
    </source>
</evidence>
<comment type="catalytic activity">
    <reaction evidence="1 7">
        <text>[protein]-peptidylproline (omega=180) = [protein]-peptidylproline (omega=0)</text>
        <dbReference type="Rhea" id="RHEA:16237"/>
        <dbReference type="Rhea" id="RHEA-COMP:10747"/>
        <dbReference type="Rhea" id="RHEA-COMP:10748"/>
        <dbReference type="ChEBI" id="CHEBI:83833"/>
        <dbReference type="ChEBI" id="CHEBI:83834"/>
        <dbReference type="EC" id="5.2.1.8"/>
    </reaction>
</comment>
<dbReference type="EMBL" id="JBBJCI010000368">
    <property type="protein sequence ID" value="KAK7232488.1"/>
    <property type="molecule type" value="Genomic_DNA"/>
</dbReference>
<evidence type="ECO:0000256" key="5">
    <source>
        <dbReference type="ARBA" id="ARBA00023235"/>
    </source>
</evidence>
<dbReference type="InterPro" id="IPR001452">
    <property type="entry name" value="SH3_domain"/>
</dbReference>
<dbReference type="PANTHER" id="PTHR43811:SF19">
    <property type="entry name" value="39 KDA FK506-BINDING NUCLEAR PROTEIN"/>
    <property type="match status" value="1"/>
</dbReference>
<dbReference type="InterPro" id="IPR046357">
    <property type="entry name" value="PPIase_dom_sf"/>
</dbReference>
<reference evidence="10 11" key="1">
    <citation type="submission" date="2024-03" db="EMBL/GenBank/DDBJ databases">
        <title>Aureococcus anophagefferens CCMP1851 and Kratosvirus quantuckense: Draft genome of a second virus-susceptible host strain in the model system.</title>
        <authorList>
            <person name="Chase E."/>
            <person name="Truchon A.R."/>
            <person name="Schepens W."/>
            <person name="Wilhelm S.W."/>
        </authorList>
    </citation>
    <scope>NUCLEOTIDE SEQUENCE [LARGE SCALE GENOMIC DNA]</scope>
    <source>
        <strain evidence="10 11">CCMP1851</strain>
    </source>
</reference>
<name>A0ABR1FKE9_AURAN</name>
<evidence type="ECO:0000256" key="4">
    <source>
        <dbReference type="ARBA" id="ARBA00023110"/>
    </source>
</evidence>
<accession>A0ABR1FKE9</accession>
<evidence type="ECO:0000256" key="3">
    <source>
        <dbReference type="ARBA" id="ARBA00022443"/>
    </source>
</evidence>
<evidence type="ECO:0000256" key="2">
    <source>
        <dbReference type="ARBA" id="ARBA00013194"/>
    </source>
</evidence>
<evidence type="ECO:0000256" key="7">
    <source>
        <dbReference type="PROSITE-ProRule" id="PRU00277"/>
    </source>
</evidence>
<dbReference type="Gene3D" id="2.30.30.40">
    <property type="entry name" value="SH3 Domains"/>
    <property type="match status" value="2"/>
</dbReference>
<dbReference type="SMART" id="SM00326">
    <property type="entry name" value="SH3"/>
    <property type="match status" value="2"/>
</dbReference>
<protein>
    <recommendedName>
        <fullName evidence="2 7">peptidylprolyl isomerase</fullName>
        <ecNumber evidence="2 7">5.2.1.8</ecNumber>
    </recommendedName>
</protein>
<keyword evidence="3 6" id="KW-0728">SH3 domain</keyword>
<keyword evidence="11" id="KW-1185">Reference proteome</keyword>
<dbReference type="PANTHER" id="PTHR43811">
    <property type="entry name" value="FKBP-TYPE PEPTIDYL-PROLYL CIS-TRANS ISOMERASE FKPA"/>
    <property type="match status" value="1"/>
</dbReference>
<evidence type="ECO:0000313" key="11">
    <source>
        <dbReference type="Proteomes" id="UP001363151"/>
    </source>
</evidence>
<proteinExistence type="predicted"/>
<feature type="domain" description="PPIase FKBP-type" evidence="9">
    <location>
        <begin position="325"/>
        <end position="419"/>
    </location>
</feature>
<dbReference type="InterPro" id="IPR036028">
    <property type="entry name" value="SH3-like_dom_sf"/>
</dbReference>
<feature type="domain" description="SH3" evidence="8">
    <location>
        <begin position="1"/>
        <end position="59"/>
    </location>
</feature>
<organism evidence="10 11">
    <name type="scientific">Aureococcus anophagefferens</name>
    <name type="common">Harmful bloom alga</name>
    <dbReference type="NCBI Taxonomy" id="44056"/>
    <lineage>
        <taxon>Eukaryota</taxon>
        <taxon>Sar</taxon>
        <taxon>Stramenopiles</taxon>
        <taxon>Ochrophyta</taxon>
        <taxon>Pelagophyceae</taxon>
        <taxon>Pelagomonadales</taxon>
        <taxon>Pelagomonadaceae</taxon>
        <taxon>Aureococcus</taxon>
    </lineage>
</organism>
<dbReference type="EC" id="5.2.1.8" evidence="2 7"/>
<evidence type="ECO:0000259" key="8">
    <source>
        <dbReference type="PROSITE" id="PS50002"/>
    </source>
</evidence>
<evidence type="ECO:0000256" key="6">
    <source>
        <dbReference type="PROSITE-ProRule" id="PRU00192"/>
    </source>
</evidence>
<dbReference type="SUPFAM" id="SSF54534">
    <property type="entry name" value="FKBP-like"/>
    <property type="match status" value="1"/>
</dbReference>
<feature type="domain" description="SH3" evidence="8">
    <location>
        <begin position="197"/>
        <end position="273"/>
    </location>
</feature>
<dbReference type="PROSITE" id="PS50059">
    <property type="entry name" value="FKBP_PPIASE"/>
    <property type="match status" value="1"/>
</dbReference>
<evidence type="ECO:0000256" key="1">
    <source>
        <dbReference type="ARBA" id="ARBA00000971"/>
    </source>
</evidence>
<dbReference type="CDD" id="cd00174">
    <property type="entry name" value="SH3"/>
    <property type="match status" value="1"/>
</dbReference>
<dbReference type="SUPFAM" id="SSF50044">
    <property type="entry name" value="SH3-domain"/>
    <property type="match status" value="2"/>
</dbReference>
<evidence type="ECO:0000313" key="10">
    <source>
        <dbReference type="EMBL" id="KAK7232488.1"/>
    </source>
</evidence>
<dbReference type="Pfam" id="PF00254">
    <property type="entry name" value="FKBP_C"/>
    <property type="match status" value="1"/>
</dbReference>
<dbReference type="InterPro" id="IPR001179">
    <property type="entry name" value="PPIase_FKBP_dom"/>
</dbReference>
<sequence>MASYLCLYDFEAGAPAELTFKKGDTLTLVEKKTESWWKCRDGTARVGMVPSPYLREAEPEVLEERPSLTRGSSRRSLSLQVSSLALGDARRVVAVSLNEGGFRIDGVGDAAAVKGGAELVAFDGALRRVADDDGLAAIAASDVLFDDGLVEAAAEGDDAPAIELWLGALLAAPALAPLALAFVTGGRVSGEFEMEEGAKARCVVLYDFSPASNSELALVAGEVVYVDVAGGGPGEPGAAAVEAAAVDGWVKGVAEASGLAGYFPLAYVAVEEASKPPPPPSPKRAPDRSSRAYSMKSLGAFDDLMKKGIALEDLEPGSGRPSAPGDAVAARCAASAWDGGSSAATPFASTAWDGETALTLVLGAGRVCAGLEAALAGLKPGGSRRATVSPALAYGDAGHPPDVAPGAFVIYEVELVSAAPASDPAAAPAGPLALVCRPAKGPAVEGGRIDAFDIGRSRVELLPTVHE</sequence>
<keyword evidence="4 7" id="KW-0697">Rotamase</keyword>
<dbReference type="PRINTS" id="PR00452">
    <property type="entry name" value="SH3DOMAIN"/>
</dbReference>
<keyword evidence="5 7" id="KW-0413">Isomerase</keyword>
<dbReference type="Pfam" id="PF00018">
    <property type="entry name" value="SH3_1"/>
    <property type="match status" value="1"/>
</dbReference>
<dbReference type="PROSITE" id="PS50002">
    <property type="entry name" value="SH3"/>
    <property type="match status" value="2"/>
</dbReference>